<dbReference type="SUPFAM" id="SSF88659">
    <property type="entry name" value="Sigma3 and sigma4 domains of RNA polymerase sigma factors"/>
    <property type="match status" value="1"/>
</dbReference>
<keyword evidence="2" id="KW-0805">Transcription regulation</keyword>
<gene>
    <name evidence="10" type="primary">rpoE_18</name>
    <name evidence="10" type="ORF">NWFMUON74_70410</name>
</gene>
<name>A0A7G1KZ23_9NOCA</name>
<protein>
    <submittedName>
        <fullName evidence="10">RNA polymerase sigma24 factor</fullName>
    </submittedName>
</protein>
<dbReference type="InterPro" id="IPR013249">
    <property type="entry name" value="RNA_pol_sigma70_r4_t2"/>
</dbReference>
<evidence type="ECO:0000259" key="8">
    <source>
        <dbReference type="Pfam" id="PF08281"/>
    </source>
</evidence>
<dbReference type="AlphaFoldDB" id="A0A7G1KZ23"/>
<dbReference type="GO" id="GO:0003677">
    <property type="term" value="F:DNA binding"/>
    <property type="evidence" value="ECO:0007669"/>
    <property type="project" value="UniProtKB-KW"/>
</dbReference>
<dbReference type="Pfam" id="PF20239">
    <property type="entry name" value="DUF6596"/>
    <property type="match status" value="1"/>
</dbReference>
<sequence length="433" mass="47497">MVEDVWRRESPHVLAALLRRHGDLGDCEDAAQEAAEAATTQWPRDGVPANPRGWLITVASRRLIDRLRADRARAGREEAVAAVELGDSRLAPPADQAVGDDEDMLRMFVLCCHPSLSRSSQVALTLHAVAGLGTAQIAAAYLVPERTMTQRLTRARATLRSAGAVFELPDRADLPARIASVLDVCHLLFTEGHTRSAGGALMDWNLTDEAIRLTRQLHCAIPDHDEVAGALALMLLTRSRAATRTRDGDLVPLGEQDRNRWDRDLIAEGVAILERVLPRGHVGRFQLQAAIAAVHAEAPTWESTDWRQISILYAMLDRVAPSPIVTLNRAVALGMSVGPQQGLDLIAPLLGNPSMRRHHRTHAVRAHLLEMLGDHPAAIESYRRAAQLTASRPEQRYLNTRLRRLTDSSGSDECGQEFSSVREPFRTASSNPG</sequence>
<dbReference type="InterPro" id="IPR007627">
    <property type="entry name" value="RNA_pol_sigma70_r2"/>
</dbReference>
<dbReference type="Proteomes" id="UP000516173">
    <property type="component" value="Chromosome"/>
</dbReference>
<evidence type="ECO:0000313" key="10">
    <source>
        <dbReference type="EMBL" id="BCK59269.1"/>
    </source>
</evidence>
<evidence type="ECO:0000256" key="1">
    <source>
        <dbReference type="ARBA" id="ARBA00010641"/>
    </source>
</evidence>
<keyword evidence="4" id="KW-0238">DNA-binding</keyword>
<dbReference type="InterPro" id="IPR046531">
    <property type="entry name" value="DUF6596"/>
</dbReference>
<organism evidence="10 11">
    <name type="scientific">Nocardia wallacei</name>
    <dbReference type="NCBI Taxonomy" id="480035"/>
    <lineage>
        <taxon>Bacteria</taxon>
        <taxon>Bacillati</taxon>
        <taxon>Actinomycetota</taxon>
        <taxon>Actinomycetes</taxon>
        <taxon>Mycobacteriales</taxon>
        <taxon>Nocardiaceae</taxon>
        <taxon>Nocardia</taxon>
    </lineage>
</organism>
<dbReference type="SUPFAM" id="SSF88946">
    <property type="entry name" value="Sigma2 domain of RNA polymerase sigma factors"/>
    <property type="match status" value="1"/>
</dbReference>
<dbReference type="Pfam" id="PF08281">
    <property type="entry name" value="Sigma70_r4_2"/>
    <property type="match status" value="1"/>
</dbReference>
<feature type="domain" description="DUF6596" evidence="9">
    <location>
        <begin position="177"/>
        <end position="276"/>
    </location>
</feature>
<evidence type="ECO:0000256" key="2">
    <source>
        <dbReference type="ARBA" id="ARBA00023015"/>
    </source>
</evidence>
<dbReference type="KEGG" id="nwl:NWFMUON74_70410"/>
<dbReference type="InterPro" id="IPR036388">
    <property type="entry name" value="WH-like_DNA-bd_sf"/>
</dbReference>
<dbReference type="Gene3D" id="1.10.1740.10">
    <property type="match status" value="1"/>
</dbReference>
<dbReference type="InterPro" id="IPR013325">
    <property type="entry name" value="RNA_pol_sigma_r2"/>
</dbReference>
<dbReference type="PANTHER" id="PTHR47756">
    <property type="entry name" value="BLL6612 PROTEIN-RELATED"/>
    <property type="match status" value="1"/>
</dbReference>
<accession>A0A7G1KZ23</accession>
<proteinExistence type="inferred from homology"/>
<evidence type="ECO:0000256" key="3">
    <source>
        <dbReference type="ARBA" id="ARBA00023082"/>
    </source>
</evidence>
<comment type="similarity">
    <text evidence="1">Belongs to the sigma-70 factor family. ECF subfamily.</text>
</comment>
<keyword evidence="3" id="KW-0731">Sigma factor</keyword>
<dbReference type="Pfam" id="PF04542">
    <property type="entry name" value="Sigma70_r2"/>
    <property type="match status" value="1"/>
</dbReference>
<dbReference type="Gene3D" id="1.25.40.10">
    <property type="entry name" value="Tetratricopeptide repeat domain"/>
    <property type="match status" value="1"/>
</dbReference>
<feature type="domain" description="RNA polymerase sigma-70 region 2" evidence="7">
    <location>
        <begin position="7"/>
        <end position="71"/>
    </location>
</feature>
<dbReference type="GO" id="GO:0016987">
    <property type="term" value="F:sigma factor activity"/>
    <property type="evidence" value="ECO:0007669"/>
    <property type="project" value="UniProtKB-KW"/>
</dbReference>
<dbReference type="InterPro" id="IPR011990">
    <property type="entry name" value="TPR-like_helical_dom_sf"/>
</dbReference>
<reference evidence="10 11" key="1">
    <citation type="submission" date="2020-08" db="EMBL/GenBank/DDBJ databases">
        <title>Genome Sequencing of Nocardia wallacei strain FMUON74 and assembly.</title>
        <authorList>
            <person name="Toyokawa M."/>
            <person name="Uesaka K."/>
        </authorList>
    </citation>
    <scope>NUCLEOTIDE SEQUENCE [LARGE SCALE GENOMIC DNA]</scope>
    <source>
        <strain evidence="10 11">FMUON74</strain>
    </source>
</reference>
<keyword evidence="11" id="KW-1185">Reference proteome</keyword>
<feature type="region of interest" description="Disordered" evidence="6">
    <location>
        <begin position="404"/>
        <end position="433"/>
    </location>
</feature>
<dbReference type="GO" id="GO:0006352">
    <property type="term" value="P:DNA-templated transcription initiation"/>
    <property type="evidence" value="ECO:0007669"/>
    <property type="project" value="InterPro"/>
</dbReference>
<evidence type="ECO:0000313" key="11">
    <source>
        <dbReference type="Proteomes" id="UP000516173"/>
    </source>
</evidence>
<feature type="domain" description="RNA polymerase sigma factor 70 region 4 type 2" evidence="8">
    <location>
        <begin position="110"/>
        <end position="159"/>
    </location>
</feature>
<dbReference type="InterPro" id="IPR013324">
    <property type="entry name" value="RNA_pol_sigma_r3/r4-like"/>
</dbReference>
<evidence type="ECO:0000256" key="4">
    <source>
        <dbReference type="ARBA" id="ARBA00023125"/>
    </source>
</evidence>
<evidence type="ECO:0000259" key="7">
    <source>
        <dbReference type="Pfam" id="PF04542"/>
    </source>
</evidence>
<dbReference type="Gene3D" id="1.10.10.10">
    <property type="entry name" value="Winged helix-like DNA-binding domain superfamily/Winged helix DNA-binding domain"/>
    <property type="match status" value="1"/>
</dbReference>
<dbReference type="EMBL" id="AP023396">
    <property type="protein sequence ID" value="BCK59269.1"/>
    <property type="molecule type" value="Genomic_DNA"/>
</dbReference>
<keyword evidence="5" id="KW-0804">Transcription</keyword>
<evidence type="ECO:0000256" key="6">
    <source>
        <dbReference type="SAM" id="MobiDB-lite"/>
    </source>
</evidence>
<evidence type="ECO:0000256" key="5">
    <source>
        <dbReference type="ARBA" id="ARBA00023163"/>
    </source>
</evidence>
<evidence type="ECO:0000259" key="9">
    <source>
        <dbReference type="Pfam" id="PF20239"/>
    </source>
</evidence>
<dbReference type="PANTHER" id="PTHR47756:SF2">
    <property type="entry name" value="BLL6612 PROTEIN"/>
    <property type="match status" value="1"/>
</dbReference>